<evidence type="ECO:0000256" key="3">
    <source>
        <dbReference type="ARBA" id="ARBA00022771"/>
    </source>
</evidence>
<gene>
    <name evidence="10" type="primary">LOC105270372</name>
</gene>
<evidence type="ECO:0000256" key="4">
    <source>
        <dbReference type="ARBA" id="ARBA00022833"/>
    </source>
</evidence>
<dbReference type="SMART" id="SM00355">
    <property type="entry name" value="ZnF_C2H2"/>
    <property type="match status" value="18"/>
</dbReference>
<dbReference type="PANTHER" id="PTHR24379">
    <property type="entry name" value="KRAB AND ZINC FINGER DOMAIN-CONTAINING"/>
    <property type="match status" value="1"/>
</dbReference>
<feature type="compositionally biased region" description="Basic and acidic residues" evidence="7">
    <location>
        <begin position="92"/>
        <end position="104"/>
    </location>
</feature>
<evidence type="ECO:0000256" key="7">
    <source>
        <dbReference type="SAM" id="MobiDB-lite"/>
    </source>
</evidence>
<evidence type="ECO:0000313" key="10">
    <source>
        <dbReference type="RefSeq" id="XP_011309559.1"/>
    </source>
</evidence>
<evidence type="ECO:0000256" key="5">
    <source>
        <dbReference type="ARBA" id="ARBA00023038"/>
    </source>
</evidence>
<protein>
    <submittedName>
        <fullName evidence="10">Zinc finger protein 91 isoform X1</fullName>
    </submittedName>
</protein>
<feature type="domain" description="C2H2-type" evidence="8">
    <location>
        <begin position="792"/>
        <end position="822"/>
    </location>
</feature>
<dbReference type="AlphaFoldDB" id="A0A9R1TFQ9"/>
<dbReference type="KEGG" id="fas:105270372"/>
<evidence type="ECO:0000259" key="8">
    <source>
        <dbReference type="PROSITE" id="PS50157"/>
    </source>
</evidence>
<evidence type="ECO:0000256" key="2">
    <source>
        <dbReference type="ARBA" id="ARBA00022737"/>
    </source>
</evidence>
<dbReference type="InterPro" id="IPR001781">
    <property type="entry name" value="Znf_LIM"/>
</dbReference>
<feature type="domain" description="C2H2-type" evidence="8">
    <location>
        <begin position="832"/>
        <end position="859"/>
    </location>
</feature>
<sequence length="1038" mass="119187">MEHYEDDEDTHYCIKCHVTVTGLDNYVRHRQSGCRPSEPKNEVMYPELLNADTFFNSLELRSSVKPKASSEALDDRNKKSRGDDKRRKRRRCQEIEESTSKEKLMTLSPGVTDLDDPTDHIGIPSLVGFPDIVTFGDKSSTVAPNKITAKIPDKKRNDDHRVWLNDSILEDLDGNKEVGSPREPLDSDADYDYRRGQESEAESDDDDSYSESEEEGEYESQAHTGGKWKPDQLLQEISTQNDDEVEQEDYRQDSPPSHTGGKWKPTDQKTEDGQVNVDEEEDEDDENDDDEEKDTRQPPPGHTRGKWIPGVSVVSGATTDSSYWCTPCSRRLASKLLYNRHLRSDLHARRSIQEIEGDIKLPRTVGPLLRRKTLSKRQQALALKSLDKKKALTDEQQKARRQREKLVLRCEMCHARVRRVQLGKHLLSHYHCRVAGLNPSSSIARRFILENMGDVVRQCPFQCTSCRFYCNTEDTFLLHWRSEVHTSRDNDSNSNLTCVSCDFWCDTNQAMEVHLLSLEHREAVAMINGSVPVVIRRQLILTCNTCNRHFRYNFQLRMHSKNTGHPLSATATDDYQQRIACKHCSQVFRSLVALQRHQLTSHTSKDGVELPTPYFCSFCSINFETARDAVLHRRTTSHKQTVKGHKFQGVETLQRDCGHCGEKLQDLEALKLHLIQSHHDLCHRCSQCGSVFPLSQDLAKHTKKQECKKILDQKSNAKSQKFSCTTCCVFGTDSQSELIFHQMLHTGSVQRDPEEPGSSKAPAKYRCPLCDRVLPRESMRSHIRMHTGERPFACAKCHKCFSRRSSLRVHGKGCEARLRDREQKVKVRKRNYICAECTEAFYTKHTLRQHMLRHAGKSYKCGVPGCPTVLRTENELKNHRRLIHETGPNERKYPCDDCNYAAKTRTALRRHQEKHKTSTNPAHLTCPYKDCPFATQLSSHLKRHIRVHTGKKPYKCRHCPYASNNLENLRKHVLSTSRHPGKMIYECDSCIKSGSTFTTNFSRELRAHLVEVHPQTYPTVNHANNYVSSIFNADNQDP</sequence>
<feature type="region of interest" description="Disordered" evidence="7">
    <location>
        <begin position="172"/>
        <end position="310"/>
    </location>
</feature>
<evidence type="ECO:0000256" key="1">
    <source>
        <dbReference type="ARBA" id="ARBA00022723"/>
    </source>
</evidence>
<dbReference type="GO" id="GO:0008270">
    <property type="term" value="F:zinc ion binding"/>
    <property type="evidence" value="ECO:0007669"/>
    <property type="project" value="UniProtKB-KW"/>
</dbReference>
<feature type="domain" description="C2H2-type" evidence="8">
    <location>
        <begin position="893"/>
        <end position="920"/>
    </location>
</feature>
<dbReference type="PANTHER" id="PTHR24379:SF121">
    <property type="entry name" value="C2H2-TYPE DOMAIN-CONTAINING PROTEIN"/>
    <property type="match status" value="1"/>
</dbReference>
<feature type="domain" description="C2H2-type" evidence="8">
    <location>
        <begin position="859"/>
        <end position="884"/>
    </location>
</feature>
<evidence type="ECO:0000313" key="9">
    <source>
        <dbReference type="Proteomes" id="UP000694866"/>
    </source>
</evidence>
<dbReference type="InterPro" id="IPR013087">
    <property type="entry name" value="Znf_C2H2_type"/>
</dbReference>
<proteinExistence type="predicted"/>
<feature type="region of interest" description="Disordered" evidence="7">
    <location>
        <begin position="65"/>
        <end position="115"/>
    </location>
</feature>
<feature type="compositionally biased region" description="Basic and acidic residues" evidence="7">
    <location>
        <begin position="73"/>
        <end position="85"/>
    </location>
</feature>
<dbReference type="SUPFAM" id="SSF57667">
    <property type="entry name" value="beta-beta-alpha zinc fingers"/>
    <property type="match status" value="5"/>
</dbReference>
<accession>A0A9R1TFQ9</accession>
<feature type="domain" description="C2H2-type" evidence="8">
    <location>
        <begin position="924"/>
        <end position="953"/>
    </location>
</feature>
<dbReference type="Proteomes" id="UP000694866">
    <property type="component" value="Unplaced"/>
</dbReference>
<feature type="compositionally biased region" description="Basic and acidic residues" evidence="7">
    <location>
        <begin position="173"/>
        <end position="198"/>
    </location>
</feature>
<dbReference type="RefSeq" id="XP_011309559.1">
    <property type="nucleotide sequence ID" value="XM_011311257.1"/>
</dbReference>
<dbReference type="SMART" id="SM00451">
    <property type="entry name" value="ZnF_U1"/>
    <property type="match status" value="3"/>
</dbReference>
<dbReference type="GeneID" id="105270372"/>
<dbReference type="InterPro" id="IPR003604">
    <property type="entry name" value="Matrin/U1-like-C_Znf_C2H2"/>
</dbReference>
<keyword evidence="9" id="KW-1185">Reference proteome</keyword>
<keyword evidence="1" id="KW-0479">Metal-binding</keyword>
<dbReference type="PROSITE" id="PS50157">
    <property type="entry name" value="ZINC_FINGER_C2H2_2"/>
    <property type="match status" value="9"/>
</dbReference>
<feature type="domain" description="C2H2-type" evidence="8">
    <location>
        <begin position="683"/>
        <end position="710"/>
    </location>
</feature>
<dbReference type="FunFam" id="3.30.160.60:FF:001049">
    <property type="entry name" value="zinc finger protein 319"/>
    <property type="match status" value="1"/>
</dbReference>
<dbReference type="PROSITE" id="PS00478">
    <property type="entry name" value="LIM_DOMAIN_1"/>
    <property type="match status" value="1"/>
</dbReference>
<dbReference type="Gene3D" id="3.30.160.60">
    <property type="entry name" value="Classic Zinc Finger"/>
    <property type="match status" value="6"/>
</dbReference>
<feature type="domain" description="C2H2-type" evidence="8">
    <location>
        <begin position="765"/>
        <end position="791"/>
    </location>
</feature>
<name>A0A9R1TFQ9_9HYME</name>
<reference evidence="10" key="1">
    <citation type="submission" date="2025-08" db="UniProtKB">
        <authorList>
            <consortium name="RefSeq"/>
        </authorList>
    </citation>
    <scope>IDENTIFICATION</scope>
    <source>
        <strain evidence="10">USDA-PBARC FA_bdor</strain>
        <tissue evidence="10">Whole organism</tissue>
    </source>
</reference>
<organism evidence="9 10">
    <name type="scientific">Fopius arisanus</name>
    <dbReference type="NCBI Taxonomy" id="64838"/>
    <lineage>
        <taxon>Eukaryota</taxon>
        <taxon>Metazoa</taxon>
        <taxon>Ecdysozoa</taxon>
        <taxon>Arthropoda</taxon>
        <taxon>Hexapoda</taxon>
        <taxon>Insecta</taxon>
        <taxon>Pterygota</taxon>
        <taxon>Neoptera</taxon>
        <taxon>Endopterygota</taxon>
        <taxon>Hymenoptera</taxon>
        <taxon>Apocrita</taxon>
        <taxon>Ichneumonoidea</taxon>
        <taxon>Braconidae</taxon>
        <taxon>Opiinae</taxon>
        <taxon>Fopius</taxon>
    </lineage>
</organism>
<feature type="domain" description="C2H2-type" evidence="8">
    <location>
        <begin position="541"/>
        <end position="565"/>
    </location>
</feature>
<keyword evidence="3 6" id="KW-0863">Zinc-finger</keyword>
<evidence type="ECO:0000256" key="6">
    <source>
        <dbReference type="PROSITE-ProRule" id="PRU00042"/>
    </source>
</evidence>
<keyword evidence="5" id="KW-0440">LIM domain</keyword>
<keyword evidence="4" id="KW-0862">Zinc</keyword>
<dbReference type="InterPro" id="IPR036236">
    <property type="entry name" value="Znf_C2H2_sf"/>
</dbReference>
<dbReference type="Pfam" id="PF00096">
    <property type="entry name" value="zf-C2H2"/>
    <property type="match status" value="4"/>
</dbReference>
<keyword evidence="2" id="KW-0677">Repeat</keyword>
<feature type="domain" description="C2H2-type" evidence="8">
    <location>
        <begin position="579"/>
        <end position="607"/>
    </location>
</feature>
<feature type="compositionally biased region" description="Acidic residues" evidence="7">
    <location>
        <begin position="277"/>
        <end position="292"/>
    </location>
</feature>
<dbReference type="GO" id="GO:0003676">
    <property type="term" value="F:nucleic acid binding"/>
    <property type="evidence" value="ECO:0007669"/>
    <property type="project" value="InterPro"/>
</dbReference>
<dbReference type="PROSITE" id="PS00028">
    <property type="entry name" value="ZINC_FINGER_C2H2_1"/>
    <property type="match status" value="7"/>
</dbReference>
<dbReference type="OrthoDB" id="7788172at2759"/>
<feature type="compositionally biased region" description="Acidic residues" evidence="7">
    <location>
        <begin position="199"/>
        <end position="218"/>
    </location>
</feature>